<reference evidence="2 3" key="1">
    <citation type="submission" date="2019-05" db="EMBL/GenBank/DDBJ databases">
        <title>Another draft genome of Portunus trituberculatus and its Hox gene families provides insights of decapod evolution.</title>
        <authorList>
            <person name="Jeong J.-H."/>
            <person name="Song I."/>
            <person name="Kim S."/>
            <person name="Choi T."/>
            <person name="Kim D."/>
            <person name="Ryu S."/>
            <person name="Kim W."/>
        </authorList>
    </citation>
    <scope>NUCLEOTIDE SEQUENCE [LARGE SCALE GENOMIC DNA]</scope>
    <source>
        <tissue evidence="2">Muscle</tissue>
    </source>
</reference>
<dbReference type="EMBL" id="VSRR010027390">
    <property type="protein sequence ID" value="MPC68158.1"/>
    <property type="molecule type" value="Genomic_DNA"/>
</dbReference>
<dbReference type="AlphaFoldDB" id="A0A5B7HH32"/>
<feature type="region of interest" description="Disordered" evidence="1">
    <location>
        <begin position="1"/>
        <end position="23"/>
    </location>
</feature>
<dbReference type="Proteomes" id="UP000324222">
    <property type="component" value="Unassembled WGS sequence"/>
</dbReference>
<evidence type="ECO:0000313" key="3">
    <source>
        <dbReference type="Proteomes" id="UP000324222"/>
    </source>
</evidence>
<evidence type="ECO:0000313" key="2">
    <source>
        <dbReference type="EMBL" id="MPC68158.1"/>
    </source>
</evidence>
<proteinExistence type="predicted"/>
<sequence>MFAQDESSDAQRAADGRLSSAGAPSWKMGTFTAADWPGVPWSGSPLDVSSSSFCLTMFSQASSIPAP</sequence>
<evidence type="ECO:0000256" key="1">
    <source>
        <dbReference type="SAM" id="MobiDB-lite"/>
    </source>
</evidence>
<protein>
    <submittedName>
        <fullName evidence="2">Uncharacterized protein</fullName>
    </submittedName>
</protein>
<keyword evidence="3" id="KW-1185">Reference proteome</keyword>
<accession>A0A5B7HH32</accession>
<name>A0A5B7HH32_PORTR</name>
<comment type="caution">
    <text evidence="2">The sequence shown here is derived from an EMBL/GenBank/DDBJ whole genome shotgun (WGS) entry which is preliminary data.</text>
</comment>
<organism evidence="2 3">
    <name type="scientific">Portunus trituberculatus</name>
    <name type="common">Swimming crab</name>
    <name type="synonym">Neptunus trituberculatus</name>
    <dbReference type="NCBI Taxonomy" id="210409"/>
    <lineage>
        <taxon>Eukaryota</taxon>
        <taxon>Metazoa</taxon>
        <taxon>Ecdysozoa</taxon>
        <taxon>Arthropoda</taxon>
        <taxon>Crustacea</taxon>
        <taxon>Multicrustacea</taxon>
        <taxon>Malacostraca</taxon>
        <taxon>Eumalacostraca</taxon>
        <taxon>Eucarida</taxon>
        <taxon>Decapoda</taxon>
        <taxon>Pleocyemata</taxon>
        <taxon>Brachyura</taxon>
        <taxon>Eubrachyura</taxon>
        <taxon>Portunoidea</taxon>
        <taxon>Portunidae</taxon>
        <taxon>Portuninae</taxon>
        <taxon>Portunus</taxon>
    </lineage>
</organism>
<gene>
    <name evidence="2" type="ORF">E2C01_062355</name>
</gene>